<dbReference type="RefSeq" id="WP_260995150.1">
    <property type="nucleotide sequence ID" value="NZ_JAODWD010000005.1"/>
</dbReference>
<evidence type="ECO:0000313" key="1">
    <source>
        <dbReference type="EMBL" id="MCT7661105.1"/>
    </source>
</evidence>
<sequence>MTSQITHLVAGPRRHGVVRFGLELQANLRRAGCDVSLCRLLKADALHRTVVTSRNGLHVQFTDRLFGADPAAAGETFSALAADAHIRGARVTATLHDLPQLSDGSNLRRRTLAYRRVTEACDAIVVSSGHERDLLHDSRIEVADVTVIPLPIHVRDLDLPPPRAAGPRSLGVLGFLYPGKGHDDVIAAAADLPSDVEVVAIGTPSAGHDDLVADLRHAAARQGRRFEVTGHIRDSELTKVLQRVTVPIAAHRHVSASGSLNAWLAAGRRPLAPVNRYTAEVVRRNPGTLTLYPDTPAGLRSAVTTALERPEVTWLAADVIAGPSPGHAAAAYLDFFERPRT</sequence>
<protein>
    <submittedName>
        <fullName evidence="1">Uncharacterized protein</fullName>
    </submittedName>
</protein>
<dbReference type="Gene3D" id="3.40.50.2000">
    <property type="entry name" value="Glycogen Phosphorylase B"/>
    <property type="match status" value="2"/>
</dbReference>
<gene>
    <name evidence="1" type="ORF">N4S67_22120</name>
</gene>
<dbReference type="Proteomes" id="UP001206639">
    <property type="component" value="Unassembled WGS sequence"/>
</dbReference>
<dbReference type="EMBL" id="JAODWD010000005">
    <property type="protein sequence ID" value="MCT7661105.1"/>
    <property type="molecule type" value="Genomic_DNA"/>
</dbReference>
<reference evidence="2" key="1">
    <citation type="submission" date="2023-07" db="EMBL/GenBank/DDBJ databases">
        <authorList>
            <person name="Deng Y."/>
            <person name="Zhang Y.-Q."/>
        </authorList>
    </citation>
    <scope>NUCLEOTIDE SEQUENCE [LARGE SCALE GENOMIC DNA]</scope>
    <source>
        <strain evidence="2">CPCC 205710</strain>
    </source>
</reference>
<evidence type="ECO:0000313" key="2">
    <source>
        <dbReference type="Proteomes" id="UP001206639"/>
    </source>
</evidence>
<name>A0ABT2MI78_9MYCO</name>
<organism evidence="1 2">
    <name type="scientific">Mycobacterium deserti</name>
    <dbReference type="NCBI Taxonomy" id="2978347"/>
    <lineage>
        <taxon>Bacteria</taxon>
        <taxon>Bacillati</taxon>
        <taxon>Actinomycetota</taxon>
        <taxon>Actinomycetes</taxon>
        <taxon>Mycobacteriales</taxon>
        <taxon>Mycobacteriaceae</taxon>
        <taxon>Mycobacterium</taxon>
    </lineage>
</organism>
<accession>A0ABT2MI78</accession>
<keyword evidence="2" id="KW-1185">Reference proteome</keyword>
<proteinExistence type="predicted"/>
<dbReference type="SUPFAM" id="SSF53756">
    <property type="entry name" value="UDP-Glycosyltransferase/glycogen phosphorylase"/>
    <property type="match status" value="1"/>
</dbReference>
<comment type="caution">
    <text evidence="1">The sequence shown here is derived from an EMBL/GenBank/DDBJ whole genome shotgun (WGS) entry which is preliminary data.</text>
</comment>